<dbReference type="PANTHER" id="PTHR34501">
    <property type="entry name" value="PROTEIN YDDL-RELATED"/>
    <property type="match status" value="1"/>
</dbReference>
<evidence type="ECO:0000256" key="1">
    <source>
        <dbReference type="ARBA" id="ARBA00004571"/>
    </source>
</evidence>
<dbReference type="GO" id="GO:0046930">
    <property type="term" value="C:pore complex"/>
    <property type="evidence" value="ECO:0007669"/>
    <property type="project" value="UniProtKB-KW"/>
</dbReference>
<comment type="subcellular location">
    <subcellularLocation>
        <location evidence="1">Cell outer membrane</location>
        <topology evidence="1">Multi-pass membrane protein</topology>
    </subcellularLocation>
</comment>
<keyword evidence="4" id="KW-0812">Transmembrane</keyword>
<dbReference type="InterPro" id="IPR002299">
    <property type="entry name" value="Porin_Neis"/>
</dbReference>
<keyword evidence="6" id="KW-0406">Ion transport</keyword>
<dbReference type="GO" id="GO:0006811">
    <property type="term" value="P:monoatomic ion transport"/>
    <property type="evidence" value="ECO:0007669"/>
    <property type="project" value="UniProtKB-KW"/>
</dbReference>
<evidence type="ECO:0000256" key="9">
    <source>
        <dbReference type="ARBA" id="ARBA00023237"/>
    </source>
</evidence>
<dbReference type="EMBL" id="JQED01000037">
    <property type="protein sequence ID" value="KGJ90173.1"/>
    <property type="molecule type" value="Genomic_DNA"/>
</dbReference>
<dbReference type="PANTHER" id="PTHR34501:SF2">
    <property type="entry name" value="OUTER MEMBRANE PORIN F-RELATED"/>
    <property type="match status" value="1"/>
</dbReference>
<dbReference type="InterPro" id="IPR033900">
    <property type="entry name" value="Gram_neg_porin_domain"/>
</dbReference>
<dbReference type="RefSeq" id="WP_033094543.1">
    <property type="nucleotide sequence ID" value="NZ_JQED01000037.1"/>
</dbReference>
<keyword evidence="8" id="KW-0472">Membrane</keyword>
<organism evidence="12 13">
    <name type="scientific">Colwellia psychrerythraea</name>
    <name type="common">Vibrio psychroerythus</name>
    <dbReference type="NCBI Taxonomy" id="28229"/>
    <lineage>
        <taxon>Bacteria</taxon>
        <taxon>Pseudomonadati</taxon>
        <taxon>Pseudomonadota</taxon>
        <taxon>Gammaproteobacteria</taxon>
        <taxon>Alteromonadales</taxon>
        <taxon>Colwelliaceae</taxon>
        <taxon>Colwellia</taxon>
    </lineage>
</organism>
<dbReference type="InterPro" id="IPR023614">
    <property type="entry name" value="Porin_dom_sf"/>
</dbReference>
<dbReference type="GO" id="GO:0009279">
    <property type="term" value="C:cell outer membrane"/>
    <property type="evidence" value="ECO:0007669"/>
    <property type="project" value="UniProtKB-SubCell"/>
</dbReference>
<keyword evidence="9" id="KW-0998">Cell outer membrane</keyword>
<dbReference type="Pfam" id="PF13609">
    <property type="entry name" value="Porin_4"/>
    <property type="match status" value="1"/>
</dbReference>
<keyword evidence="5 10" id="KW-0732">Signal</keyword>
<evidence type="ECO:0000259" key="11">
    <source>
        <dbReference type="Pfam" id="PF13609"/>
    </source>
</evidence>
<dbReference type="PRINTS" id="PR00184">
    <property type="entry name" value="NEISSPPORIN"/>
</dbReference>
<feature type="chain" id="PRO_5001957382" description="Porin domain-containing protein" evidence="10">
    <location>
        <begin position="25"/>
        <end position="359"/>
    </location>
</feature>
<feature type="signal peptide" evidence="10">
    <location>
        <begin position="1"/>
        <end position="24"/>
    </location>
</feature>
<dbReference type="PATRIC" id="fig|28229.4.peg.2881"/>
<dbReference type="OrthoDB" id="8173690at2"/>
<evidence type="ECO:0000256" key="3">
    <source>
        <dbReference type="ARBA" id="ARBA00022452"/>
    </source>
</evidence>
<protein>
    <recommendedName>
        <fullName evidence="11">Porin domain-containing protein</fullName>
    </recommendedName>
</protein>
<evidence type="ECO:0000256" key="2">
    <source>
        <dbReference type="ARBA" id="ARBA00022448"/>
    </source>
</evidence>
<comment type="caution">
    <text evidence="12">The sequence shown here is derived from an EMBL/GenBank/DDBJ whole genome shotgun (WGS) entry which is preliminary data.</text>
</comment>
<sequence precursor="true">MKKTRIKSVLLPLALALPVYAVQAAEEVTEAELQRQFNEIKTRLAQLEQGKVATKEQESNTDMSFYGTLRPTFGVTSTDESDDWDVGDALSRIGFAAEHKLSNGMIGFAKGEFKVQIQGDAHFGDARKAYVGIKGDFGRIAIGKQETTHYALIGIPVDIFNRTNTPLGYDDVSVFRKQELVSYRKSFGNFEIRGEAQFSGEDKQNEGSDLVNAGVSYTGSDYSLAFAYLTQDFDGTDKNTLGFSATKSIGDWYFAAAYLDLEHDVVGGDITTIDVVATYAINSQYKLLFGASQLDDEQAAVNSKDVARFNTTLEWQGTKDFRLFIEYQHNEYDNDDVNLSVSDSDQLTVGMRYNFDYKF</sequence>
<keyword evidence="2" id="KW-0813">Transport</keyword>
<dbReference type="Gene3D" id="2.40.160.10">
    <property type="entry name" value="Porin"/>
    <property type="match status" value="1"/>
</dbReference>
<evidence type="ECO:0000256" key="10">
    <source>
        <dbReference type="SAM" id="SignalP"/>
    </source>
</evidence>
<evidence type="ECO:0000256" key="8">
    <source>
        <dbReference type="ARBA" id="ARBA00023136"/>
    </source>
</evidence>
<dbReference type="Proteomes" id="UP000029843">
    <property type="component" value="Unassembled WGS sequence"/>
</dbReference>
<evidence type="ECO:0000313" key="12">
    <source>
        <dbReference type="EMBL" id="KGJ90173.1"/>
    </source>
</evidence>
<name>A0A099KKS6_COLPS</name>
<keyword evidence="7" id="KW-0626">Porin</keyword>
<accession>A0A099KKS6</accession>
<evidence type="ECO:0000256" key="7">
    <source>
        <dbReference type="ARBA" id="ARBA00023114"/>
    </source>
</evidence>
<feature type="domain" description="Porin" evidence="11">
    <location>
        <begin position="62"/>
        <end position="334"/>
    </location>
</feature>
<evidence type="ECO:0000256" key="5">
    <source>
        <dbReference type="ARBA" id="ARBA00022729"/>
    </source>
</evidence>
<gene>
    <name evidence="12" type="ORF">ND2E_3729</name>
</gene>
<dbReference type="CDD" id="cd00342">
    <property type="entry name" value="gram_neg_porins"/>
    <property type="match status" value="1"/>
</dbReference>
<evidence type="ECO:0000256" key="4">
    <source>
        <dbReference type="ARBA" id="ARBA00022692"/>
    </source>
</evidence>
<reference evidence="12 13" key="1">
    <citation type="submission" date="2014-08" db="EMBL/GenBank/DDBJ databases">
        <title>Genomic and Phenotypic Diversity of Colwellia psychrerythraea strains from Disparate Marine Basins.</title>
        <authorList>
            <person name="Techtmann S.M."/>
            <person name="Stelling S.C."/>
            <person name="Utturkar S.M."/>
            <person name="Alshibli N."/>
            <person name="Harris A."/>
            <person name="Brown S.D."/>
            <person name="Hazen T.C."/>
        </authorList>
    </citation>
    <scope>NUCLEOTIDE SEQUENCE [LARGE SCALE GENOMIC DNA]</scope>
    <source>
        <strain evidence="12 13">ND2E</strain>
    </source>
</reference>
<evidence type="ECO:0000313" key="13">
    <source>
        <dbReference type="Proteomes" id="UP000029843"/>
    </source>
</evidence>
<keyword evidence="3" id="KW-1134">Transmembrane beta strand</keyword>
<dbReference type="GO" id="GO:0015288">
    <property type="term" value="F:porin activity"/>
    <property type="evidence" value="ECO:0007669"/>
    <property type="project" value="UniProtKB-KW"/>
</dbReference>
<proteinExistence type="predicted"/>
<dbReference type="InterPro" id="IPR050298">
    <property type="entry name" value="Gram-neg_bact_OMP"/>
</dbReference>
<dbReference type="SUPFAM" id="SSF56935">
    <property type="entry name" value="Porins"/>
    <property type="match status" value="1"/>
</dbReference>
<dbReference type="AlphaFoldDB" id="A0A099KKS6"/>
<evidence type="ECO:0000256" key="6">
    <source>
        <dbReference type="ARBA" id="ARBA00023065"/>
    </source>
</evidence>